<dbReference type="PANTHER" id="PTHR47723:SF19">
    <property type="entry name" value="POLYNUCLEOTIDYL TRANSFERASE, RIBONUCLEASE H-LIKE SUPERFAMILY PROTEIN"/>
    <property type="match status" value="1"/>
</dbReference>
<evidence type="ECO:0000313" key="4">
    <source>
        <dbReference type="Proteomes" id="UP001396334"/>
    </source>
</evidence>
<organism evidence="3 4">
    <name type="scientific">Hibiscus sabdariffa</name>
    <name type="common">roselle</name>
    <dbReference type="NCBI Taxonomy" id="183260"/>
    <lineage>
        <taxon>Eukaryota</taxon>
        <taxon>Viridiplantae</taxon>
        <taxon>Streptophyta</taxon>
        <taxon>Embryophyta</taxon>
        <taxon>Tracheophyta</taxon>
        <taxon>Spermatophyta</taxon>
        <taxon>Magnoliopsida</taxon>
        <taxon>eudicotyledons</taxon>
        <taxon>Gunneridae</taxon>
        <taxon>Pentapetalae</taxon>
        <taxon>rosids</taxon>
        <taxon>malvids</taxon>
        <taxon>Malvales</taxon>
        <taxon>Malvaceae</taxon>
        <taxon>Malvoideae</taxon>
        <taxon>Hibiscus</taxon>
    </lineage>
</organism>
<sequence>MLSAQELGSLSASTAMEPLFRTYFFADDLVLYGRASMDTVSTIELVLLDFYISYGDLGCFSTPFTLSGICYASLSICCLYTSDRLDFFRWHWNSQFTVRSAYMKSMEHSWDPPSKDWDIVWSLSVPQRVQVFLWLAMRQKLMTNLECQRHYLCDNVSCSRCSFAESTIYVLCDCSYARQVWGVAFPPSPCQWYPPPSQWICLNADGGVCPATKFAKASGLLRDSCGTWTRGYGHSIGITDVLTAELWAIHDGLIAAWELGFEFVQVQSDCAKAISALSVDNASRDSCALVRGIHSLCHRGWTIDFAWIPREANQVADQLIKNLPLSQFEQVYINAPPAHLVDLLTRDINGPPYN</sequence>
<dbReference type="InterPro" id="IPR012337">
    <property type="entry name" value="RNaseH-like_sf"/>
</dbReference>
<evidence type="ECO:0000259" key="2">
    <source>
        <dbReference type="Pfam" id="PF13966"/>
    </source>
</evidence>
<feature type="domain" description="RNase H type-1" evidence="1">
    <location>
        <begin position="203"/>
        <end position="321"/>
    </location>
</feature>
<dbReference type="InterPro" id="IPR036397">
    <property type="entry name" value="RNaseH_sf"/>
</dbReference>
<dbReference type="InterPro" id="IPR053151">
    <property type="entry name" value="RNase_H-like"/>
</dbReference>
<evidence type="ECO:0000313" key="3">
    <source>
        <dbReference type="EMBL" id="KAK8995319.1"/>
    </source>
</evidence>
<dbReference type="PANTHER" id="PTHR47723">
    <property type="entry name" value="OS05G0353850 PROTEIN"/>
    <property type="match status" value="1"/>
</dbReference>
<feature type="domain" description="Reverse transcriptase zinc-binding" evidence="2">
    <location>
        <begin position="96"/>
        <end position="181"/>
    </location>
</feature>
<dbReference type="InterPro" id="IPR026960">
    <property type="entry name" value="RVT-Znf"/>
</dbReference>
<dbReference type="SUPFAM" id="SSF53098">
    <property type="entry name" value="Ribonuclease H-like"/>
    <property type="match status" value="1"/>
</dbReference>
<protein>
    <recommendedName>
        <fullName evidence="5">RNase H type-1 domain-containing protein</fullName>
    </recommendedName>
</protein>
<dbReference type="Gene3D" id="3.30.420.10">
    <property type="entry name" value="Ribonuclease H-like superfamily/Ribonuclease H"/>
    <property type="match status" value="1"/>
</dbReference>
<dbReference type="InterPro" id="IPR002156">
    <property type="entry name" value="RNaseH_domain"/>
</dbReference>
<reference evidence="3 4" key="1">
    <citation type="journal article" date="2024" name="G3 (Bethesda)">
        <title>Genome assembly of Hibiscus sabdariffa L. provides insights into metabolisms of medicinal natural products.</title>
        <authorList>
            <person name="Kim T."/>
        </authorList>
    </citation>
    <scope>NUCLEOTIDE SEQUENCE [LARGE SCALE GENOMIC DNA]</scope>
    <source>
        <strain evidence="3">TK-2024</strain>
        <tissue evidence="3">Old leaves</tissue>
    </source>
</reference>
<proteinExistence type="predicted"/>
<dbReference type="Pfam" id="PF13456">
    <property type="entry name" value="RVT_3"/>
    <property type="match status" value="1"/>
</dbReference>
<accession>A0ABR2Q3N6</accession>
<comment type="caution">
    <text evidence="3">The sequence shown here is derived from an EMBL/GenBank/DDBJ whole genome shotgun (WGS) entry which is preliminary data.</text>
</comment>
<dbReference type="EMBL" id="JBBPBN010000046">
    <property type="protein sequence ID" value="KAK8995319.1"/>
    <property type="molecule type" value="Genomic_DNA"/>
</dbReference>
<evidence type="ECO:0008006" key="5">
    <source>
        <dbReference type="Google" id="ProtNLM"/>
    </source>
</evidence>
<dbReference type="InterPro" id="IPR044730">
    <property type="entry name" value="RNase_H-like_dom_plant"/>
</dbReference>
<dbReference type="Proteomes" id="UP001396334">
    <property type="component" value="Unassembled WGS sequence"/>
</dbReference>
<name>A0ABR2Q3N6_9ROSI</name>
<gene>
    <name evidence="3" type="ORF">V6N11_069757</name>
</gene>
<evidence type="ECO:0000259" key="1">
    <source>
        <dbReference type="Pfam" id="PF13456"/>
    </source>
</evidence>
<dbReference type="CDD" id="cd06222">
    <property type="entry name" value="RNase_H_like"/>
    <property type="match status" value="1"/>
</dbReference>
<keyword evidence="4" id="KW-1185">Reference proteome</keyword>
<dbReference type="Pfam" id="PF13966">
    <property type="entry name" value="zf-RVT"/>
    <property type="match status" value="1"/>
</dbReference>